<reference evidence="3 4" key="1">
    <citation type="submission" date="2011-05" db="EMBL/GenBank/DDBJ databases">
        <title>Whole genome sequence of Microlunatus phosphovorus NM-1.</title>
        <authorList>
            <person name="Hosoyama A."/>
            <person name="Sasaki K."/>
            <person name="Harada T."/>
            <person name="Igarashi R."/>
            <person name="Kawakoshi A."/>
            <person name="Sasagawa M."/>
            <person name="Fukada J."/>
            <person name="Nakamura S."/>
            <person name="Katano Y."/>
            <person name="Hanada S."/>
            <person name="Kamagata Y."/>
            <person name="Nakamura N."/>
            <person name="Yamazaki S."/>
            <person name="Fujita N."/>
        </authorList>
    </citation>
    <scope>NUCLEOTIDE SEQUENCE [LARGE SCALE GENOMIC DNA]</scope>
    <source>
        <strain evidence="4">ATCC 700054 / DSM 10555 / JCM 9379 / NBRC 101784 / NCIMB 13414 / VKM Ac-1990 / NM-1</strain>
    </source>
</reference>
<sequence>MVEPQSGSDAAEEVQYLTQVVKTMRGREARTRSKMENQGWELVSQNQGTLLTGMIFRRPKPKNPLLQIFRALSSAWASFRRLAPKSQLIASGVVAAVLLAGIVGVSVAASGGGAAPEAAPAAPTPTPEATPTPSQMPTPSETPSEPTITDITVDKLLDKLNSPGMGGIQLGDQFRVTAELFESDAWGKGASGDYSVMLKAKDGADDLLVFVEESDADEWTDGTKVEMVLETVEVTISGETTDGWLKARSVKTFSE</sequence>
<proteinExistence type="predicted"/>
<evidence type="ECO:0000256" key="1">
    <source>
        <dbReference type="SAM" id="MobiDB-lite"/>
    </source>
</evidence>
<dbReference type="AlphaFoldDB" id="F5XIV7"/>
<dbReference type="STRING" id="1032480.MLP_53310"/>
<feature type="compositionally biased region" description="Pro residues" evidence="1">
    <location>
        <begin position="122"/>
        <end position="136"/>
    </location>
</feature>
<evidence type="ECO:0000313" key="3">
    <source>
        <dbReference type="EMBL" id="BAK38345.1"/>
    </source>
</evidence>
<evidence type="ECO:0000313" key="4">
    <source>
        <dbReference type="Proteomes" id="UP000007947"/>
    </source>
</evidence>
<name>F5XIV7_MICPN</name>
<dbReference type="EMBL" id="AP012204">
    <property type="protein sequence ID" value="BAK38345.1"/>
    <property type="molecule type" value="Genomic_DNA"/>
</dbReference>
<accession>F5XIV7</accession>
<gene>
    <name evidence="3" type="ordered locus">MLP_53310</name>
</gene>
<keyword evidence="2" id="KW-1133">Transmembrane helix</keyword>
<keyword evidence="2" id="KW-0812">Transmembrane</keyword>
<protein>
    <submittedName>
        <fullName evidence="3">Uncharacterized protein</fullName>
    </submittedName>
</protein>
<evidence type="ECO:0000256" key="2">
    <source>
        <dbReference type="SAM" id="Phobius"/>
    </source>
</evidence>
<dbReference type="HOGENOM" id="CLU_1089108_0_0_11"/>
<dbReference type="KEGG" id="mph:MLP_53310"/>
<feature type="region of interest" description="Disordered" evidence="1">
    <location>
        <begin position="113"/>
        <end position="147"/>
    </location>
</feature>
<keyword evidence="2" id="KW-0472">Membrane</keyword>
<feature type="compositionally biased region" description="Low complexity" evidence="1">
    <location>
        <begin position="137"/>
        <end position="147"/>
    </location>
</feature>
<feature type="transmembrane region" description="Helical" evidence="2">
    <location>
        <begin position="88"/>
        <end position="109"/>
    </location>
</feature>
<keyword evidence="4" id="KW-1185">Reference proteome</keyword>
<dbReference type="Proteomes" id="UP000007947">
    <property type="component" value="Chromosome"/>
</dbReference>
<organism evidence="3 4">
    <name type="scientific">Microlunatus phosphovorus (strain ATCC 700054 / DSM 10555 / JCM 9379 / NBRC 101784 / NCIMB 13414 / VKM Ac-1990 / NM-1)</name>
    <dbReference type="NCBI Taxonomy" id="1032480"/>
    <lineage>
        <taxon>Bacteria</taxon>
        <taxon>Bacillati</taxon>
        <taxon>Actinomycetota</taxon>
        <taxon>Actinomycetes</taxon>
        <taxon>Propionibacteriales</taxon>
        <taxon>Propionibacteriaceae</taxon>
        <taxon>Microlunatus</taxon>
    </lineage>
</organism>